<reference evidence="1 2" key="1">
    <citation type="submission" date="2018-02" db="EMBL/GenBank/DDBJ databases">
        <title>Comparative genomes isolates from brazilian mangrove.</title>
        <authorList>
            <person name="Araujo J.E."/>
            <person name="Taketani R.G."/>
            <person name="Silva M.C.P."/>
            <person name="Loureco M.V."/>
            <person name="Andreote F.D."/>
        </authorList>
    </citation>
    <scope>NUCLEOTIDE SEQUENCE [LARGE SCALE GENOMIC DNA]</scope>
    <source>
        <strain evidence="1 2">HEX-2 MGV</strain>
    </source>
</reference>
<accession>A0A2S8FG05</accession>
<gene>
    <name evidence="1" type="ORF">C5Y96_12090</name>
</gene>
<sequence>MNFEADLSGLLAAEEETVRGFEEGKWISEGTTGTLTFQSNTEEVVEKVLVLCARMSTSYRLSTPLQTTNTASELVDAQVTGKQRLIAKFFTTRPASFDSKITERNAPERLLVDSSQRPLTTTTLSKN</sequence>
<dbReference type="Proteomes" id="UP000240009">
    <property type="component" value="Unassembled WGS sequence"/>
</dbReference>
<dbReference type="EMBL" id="PUIA01000037">
    <property type="protein sequence ID" value="PQO31091.1"/>
    <property type="molecule type" value="Genomic_DNA"/>
</dbReference>
<proteinExistence type="predicted"/>
<comment type="caution">
    <text evidence="1">The sequence shown here is derived from an EMBL/GenBank/DDBJ whole genome shotgun (WGS) entry which is preliminary data.</text>
</comment>
<evidence type="ECO:0000313" key="2">
    <source>
        <dbReference type="Proteomes" id="UP000240009"/>
    </source>
</evidence>
<dbReference type="AlphaFoldDB" id="A0A2S8FG05"/>
<evidence type="ECO:0000313" key="1">
    <source>
        <dbReference type="EMBL" id="PQO31091.1"/>
    </source>
</evidence>
<organism evidence="1 2">
    <name type="scientific">Blastopirellula marina</name>
    <dbReference type="NCBI Taxonomy" id="124"/>
    <lineage>
        <taxon>Bacteria</taxon>
        <taxon>Pseudomonadati</taxon>
        <taxon>Planctomycetota</taxon>
        <taxon>Planctomycetia</taxon>
        <taxon>Pirellulales</taxon>
        <taxon>Pirellulaceae</taxon>
        <taxon>Blastopirellula</taxon>
    </lineage>
</organism>
<name>A0A2S8FG05_9BACT</name>
<protein>
    <submittedName>
        <fullName evidence="1">Uncharacterized protein</fullName>
    </submittedName>
</protein>